<dbReference type="Pfam" id="PF02036">
    <property type="entry name" value="SCP2"/>
    <property type="match status" value="1"/>
</dbReference>
<dbReference type="EMBL" id="LN879430">
    <property type="protein sequence ID" value="CUH91617.1"/>
    <property type="molecule type" value="Genomic_DNA"/>
</dbReference>
<proteinExistence type="predicted"/>
<sequence length="331" mass="37786">MKINIYYGGRGLIEDPTIYVINKLTEVLEELRVDVSRYNLYEEKNSIAMLPKTLKDADGVILATTVEWMGIGGLMQQFLDACWLYGDKEKIEKLYMLPVVTASTYGEREAQLTLIQAWGMLGGVTYDGLSAYVEDYLEFETNREYAITIEKKAESFYRVINQERRMLPASNIVIRQNLLKSNSMILTPQESEQLSIYASDDVYVKKQKQDIEELTRIYKEMLEGAGDNDSYQEFIPNLKENFCPMEDFKASYAIDLTDINKTLVVEVDGSMLNCYYGKKADADVIAKTSREVMNSLILGKITFQGAFMSGKLTAKGNFKTLRSFDQVFSFK</sequence>
<dbReference type="InterPro" id="IPR003033">
    <property type="entry name" value="SCP2_sterol-bd_dom"/>
</dbReference>
<dbReference type="GO" id="GO:0016491">
    <property type="term" value="F:oxidoreductase activity"/>
    <property type="evidence" value="ECO:0007669"/>
    <property type="project" value="InterPro"/>
</dbReference>
<evidence type="ECO:0000313" key="4">
    <source>
        <dbReference type="Proteomes" id="UP000196053"/>
    </source>
</evidence>
<dbReference type="Gene3D" id="3.40.50.360">
    <property type="match status" value="1"/>
</dbReference>
<dbReference type="RefSeq" id="WP_058257073.1">
    <property type="nucleotide sequence ID" value="NZ_DUPS01000020.1"/>
</dbReference>
<accession>A0A0K8J292</accession>
<dbReference type="AlphaFoldDB" id="A0A0K8J292"/>
<dbReference type="SUPFAM" id="SSF52218">
    <property type="entry name" value="Flavoproteins"/>
    <property type="match status" value="1"/>
</dbReference>
<organism evidence="3 4">
    <name type="scientific">Herbinix luporum</name>
    <dbReference type="NCBI Taxonomy" id="1679721"/>
    <lineage>
        <taxon>Bacteria</taxon>
        <taxon>Bacillati</taxon>
        <taxon>Bacillota</taxon>
        <taxon>Clostridia</taxon>
        <taxon>Lachnospirales</taxon>
        <taxon>Lachnospiraceae</taxon>
        <taxon>Herbinix</taxon>
    </lineage>
</organism>
<evidence type="ECO:0000259" key="2">
    <source>
        <dbReference type="Pfam" id="PF03358"/>
    </source>
</evidence>
<name>A0A0K8J292_9FIRM</name>
<feature type="domain" description="SCP2" evidence="1">
    <location>
        <begin position="246"/>
        <end position="328"/>
    </location>
</feature>
<dbReference type="Gene3D" id="3.30.1050.10">
    <property type="entry name" value="SCP2 sterol-binding domain"/>
    <property type="match status" value="1"/>
</dbReference>
<dbReference type="SUPFAM" id="SSF55718">
    <property type="entry name" value="SCP-like"/>
    <property type="match status" value="1"/>
</dbReference>
<protein>
    <recommendedName>
        <fullName evidence="5">SCP2 domain-containing protein</fullName>
    </recommendedName>
</protein>
<dbReference type="InterPro" id="IPR036527">
    <property type="entry name" value="SCP2_sterol-bd_dom_sf"/>
</dbReference>
<gene>
    <name evidence="3" type="ORF">SD1D_0054</name>
</gene>
<evidence type="ECO:0000313" key="3">
    <source>
        <dbReference type="EMBL" id="CUH91617.1"/>
    </source>
</evidence>
<dbReference type="Proteomes" id="UP000196053">
    <property type="component" value="Chromosome I"/>
</dbReference>
<reference evidence="4" key="1">
    <citation type="submission" date="2015-09" db="EMBL/GenBank/DDBJ databases">
        <authorList>
            <person name="Wibberg D."/>
        </authorList>
    </citation>
    <scope>NUCLEOTIDE SEQUENCE [LARGE SCALE GENOMIC DNA]</scope>
    <source>
        <strain evidence="4">SD1D</strain>
    </source>
</reference>
<dbReference type="InterPro" id="IPR005025">
    <property type="entry name" value="FMN_Rdtase-like_dom"/>
</dbReference>
<feature type="domain" description="NADPH-dependent FMN reductase-like" evidence="2">
    <location>
        <begin position="42"/>
        <end position="129"/>
    </location>
</feature>
<evidence type="ECO:0000259" key="1">
    <source>
        <dbReference type="Pfam" id="PF02036"/>
    </source>
</evidence>
<evidence type="ECO:0008006" key="5">
    <source>
        <dbReference type="Google" id="ProtNLM"/>
    </source>
</evidence>
<keyword evidence="4" id="KW-1185">Reference proteome</keyword>
<dbReference type="OrthoDB" id="1763575at2"/>
<dbReference type="Pfam" id="PF03358">
    <property type="entry name" value="FMN_red"/>
    <property type="match status" value="1"/>
</dbReference>
<dbReference type="InterPro" id="IPR029039">
    <property type="entry name" value="Flavoprotein-like_sf"/>
</dbReference>
<dbReference type="KEGG" id="hsd:SD1D_0054"/>